<comment type="caution">
    <text evidence="5">The sequence shown here is derived from an EMBL/GenBank/DDBJ whole genome shotgun (WGS) entry which is preliminary data.</text>
</comment>
<proteinExistence type="predicted"/>
<evidence type="ECO:0000256" key="2">
    <source>
        <dbReference type="ARBA" id="ARBA00022723"/>
    </source>
</evidence>
<feature type="compositionally biased region" description="Basic and acidic residues" evidence="4">
    <location>
        <begin position="140"/>
        <end position="162"/>
    </location>
</feature>
<dbReference type="EMBL" id="RBNH01000004">
    <property type="protein sequence ID" value="RKO25391.1"/>
    <property type="molecule type" value="Genomic_DNA"/>
</dbReference>
<dbReference type="GO" id="GO:0006508">
    <property type="term" value="P:proteolysis"/>
    <property type="evidence" value="ECO:0007669"/>
    <property type="project" value="UniProtKB-KW"/>
</dbReference>
<dbReference type="InterPro" id="IPR051458">
    <property type="entry name" value="Cyt/Met_Dipeptidase"/>
</dbReference>
<accession>A0A3B0FUS5</accession>
<dbReference type="RefSeq" id="WP_120691952.1">
    <property type="nucleotide sequence ID" value="NZ_RBNH01000004.1"/>
</dbReference>
<keyword evidence="2" id="KW-0479">Metal-binding</keyword>
<evidence type="ECO:0000256" key="3">
    <source>
        <dbReference type="ARBA" id="ARBA00022801"/>
    </source>
</evidence>
<dbReference type="SUPFAM" id="SSF53187">
    <property type="entry name" value="Zn-dependent exopeptidases"/>
    <property type="match status" value="1"/>
</dbReference>
<evidence type="ECO:0000313" key="6">
    <source>
        <dbReference type="Proteomes" id="UP000273159"/>
    </source>
</evidence>
<keyword evidence="1" id="KW-0645">Protease</keyword>
<evidence type="ECO:0000256" key="1">
    <source>
        <dbReference type="ARBA" id="ARBA00022670"/>
    </source>
</evidence>
<dbReference type="PANTHER" id="PTHR43270:SF12">
    <property type="entry name" value="SUCCINYL-DIAMINOPIMELATE DESUCCINYLASE"/>
    <property type="match status" value="1"/>
</dbReference>
<dbReference type="GO" id="GO:0008233">
    <property type="term" value="F:peptidase activity"/>
    <property type="evidence" value="ECO:0007669"/>
    <property type="project" value="UniProtKB-KW"/>
</dbReference>
<dbReference type="Proteomes" id="UP000273159">
    <property type="component" value="Unassembled WGS sequence"/>
</dbReference>
<reference evidence="6" key="2">
    <citation type="submission" date="2018-10" db="EMBL/GenBank/DDBJ databases">
        <authorList>
            <person name="Wang Y."/>
            <person name="Wang J."/>
            <person name="Yang X."/>
            <person name="Wang Z."/>
            <person name="Huang Y."/>
        </authorList>
    </citation>
    <scope>NUCLEOTIDE SEQUENCE [LARGE SCALE GENOMIC DNA]</scope>
    <source>
        <strain evidence="6">J015</strain>
    </source>
</reference>
<organism evidence="5 6">
    <name type="scientific">Pseudarthrobacter phenanthrenivorans</name>
    <name type="common">Arthrobacter phenanthrenivorans</name>
    <dbReference type="NCBI Taxonomy" id="361575"/>
    <lineage>
        <taxon>Bacteria</taxon>
        <taxon>Bacillati</taxon>
        <taxon>Actinomycetota</taxon>
        <taxon>Actinomycetes</taxon>
        <taxon>Micrococcales</taxon>
        <taxon>Micrococcaceae</taxon>
        <taxon>Pseudarthrobacter</taxon>
    </lineage>
</organism>
<name>A0A3B0FUS5_PSEPS</name>
<feature type="region of interest" description="Disordered" evidence="4">
    <location>
        <begin position="138"/>
        <end position="177"/>
    </location>
</feature>
<evidence type="ECO:0000256" key="4">
    <source>
        <dbReference type="SAM" id="MobiDB-lite"/>
    </source>
</evidence>
<sequence length="177" mass="17985">MGSGAAGTSRLWGKPALAILGVDAPSVAMSSDTLVPAARARFSLSLAPGTDTAAEMEAVRRHVESHIPFGAEVTFTPGGRTEGFAGDASSPAARAMLSAMGESWGVPAVCMGVGGSIPAVNILNKLYPEAEILITGAEDPDSRAHGANESIHLGDFENDPRRGPAAGPIKRPGLTLA</sequence>
<dbReference type="AlphaFoldDB" id="A0A3B0FUS5"/>
<evidence type="ECO:0008006" key="7">
    <source>
        <dbReference type="Google" id="ProtNLM"/>
    </source>
</evidence>
<keyword evidence="3" id="KW-0378">Hydrolase</keyword>
<gene>
    <name evidence="5" type="ORF">D7Z96_06175</name>
</gene>
<dbReference type="Gene3D" id="3.40.630.10">
    <property type="entry name" value="Zn peptidases"/>
    <property type="match status" value="1"/>
</dbReference>
<dbReference type="PANTHER" id="PTHR43270">
    <property type="entry name" value="BETA-ALA-HIS DIPEPTIDASE"/>
    <property type="match status" value="1"/>
</dbReference>
<dbReference type="Gene3D" id="3.30.70.360">
    <property type="match status" value="1"/>
</dbReference>
<dbReference type="GO" id="GO:0046872">
    <property type="term" value="F:metal ion binding"/>
    <property type="evidence" value="ECO:0007669"/>
    <property type="project" value="UniProtKB-KW"/>
</dbReference>
<protein>
    <recommendedName>
        <fullName evidence="7">M20/M25/M40 family metallo-hydrolase</fullName>
    </recommendedName>
</protein>
<evidence type="ECO:0000313" key="5">
    <source>
        <dbReference type="EMBL" id="RKO25391.1"/>
    </source>
</evidence>
<reference evidence="5 6" key="1">
    <citation type="submission" date="2018-10" db="EMBL/GenBank/DDBJ databases">
        <title>Genome-guide identification and characterization of bacteria that degrade polycyclic aromatic hydrocarbons and resist hexavalent chromium simultaneously.</title>
        <authorList>
            <person name="Feng H."/>
        </authorList>
    </citation>
    <scope>NUCLEOTIDE SEQUENCE [LARGE SCALE GENOMIC DNA]</scope>
    <source>
        <strain evidence="5 6">J015</strain>
    </source>
</reference>